<name>A0A0J5PL14_PLUGE</name>
<dbReference type="GO" id="GO:0016020">
    <property type="term" value="C:membrane"/>
    <property type="evidence" value="ECO:0007669"/>
    <property type="project" value="InterPro"/>
</dbReference>
<evidence type="ECO:0000256" key="2">
    <source>
        <dbReference type="ARBA" id="ARBA00022448"/>
    </source>
</evidence>
<evidence type="ECO:0000256" key="3">
    <source>
        <dbReference type="ARBA" id="ARBA00022729"/>
    </source>
</evidence>
<dbReference type="GO" id="GO:0015288">
    <property type="term" value="F:porin activity"/>
    <property type="evidence" value="ECO:0007669"/>
    <property type="project" value="TreeGrafter"/>
</dbReference>
<organism evidence="5 6">
    <name type="scientific">Pluralibacter gergoviae</name>
    <name type="common">Enterobacter gergoviae</name>
    <dbReference type="NCBI Taxonomy" id="61647"/>
    <lineage>
        <taxon>Bacteria</taxon>
        <taxon>Pseudomonadati</taxon>
        <taxon>Pseudomonadota</taxon>
        <taxon>Gammaproteobacteria</taxon>
        <taxon>Enterobacterales</taxon>
        <taxon>Enterobacteriaceae</taxon>
        <taxon>Pluralibacter</taxon>
    </lineage>
</organism>
<reference evidence="5 6" key="1">
    <citation type="submission" date="2015-05" db="EMBL/GenBank/DDBJ databases">
        <title>Genome sequences of Pluralibacter gergoviae.</title>
        <authorList>
            <person name="Greninger A.L."/>
            <person name="Miller S."/>
        </authorList>
    </citation>
    <scope>NUCLEOTIDE SEQUENCE [LARGE SCALE GENOMIC DNA]</scope>
    <source>
        <strain evidence="5 6">JS81F13</strain>
    </source>
</reference>
<dbReference type="STRING" id="61647.LG71_04035"/>
<keyword evidence="6" id="KW-1185">Reference proteome</keyword>
<proteinExistence type="inferred from homology"/>
<keyword evidence="2" id="KW-0813">Transport</keyword>
<sequence length="448" mass="49866">MRAFKYTLLVLMLAGNSCAWAQNTKPSQSEIGNYAPLSVNPFFSDASLTLELKNMWKYLKEDEGEEKNVHAAWGQGFSLDYRSGYFMDVIGADLVYYGAVALGASDRFSSRGVLYNKGTGSRKGNAEGFSKFGQRNIKLKYEAGDVNLNARWGWQRIRNLGVITTSTRLSPTTYLGWSGSLGYRGLTLSGAWIDSSIDRSGPDKRSFTTNTGKKISRIASGALAWKTDPLDVTWGYGESDNYLRRHILLAEFKPRDTLHIGSQIYATHALGDYKAMPVGRRDFDNNAWHFALDGIWKGSGWGSKWGVAYTDAKKRGMVGHYPRHMSKNSRGTFISMANAGNDYMRDGEVMLANMSDYMLTPALAIGFAGNVAQFSYRGNKVRTGEVNLFSRWAPTHPTLKNLIVWGMFGPGWSYKTAGGKTPKLVNGRYQRAHTLAGEVIVEYKFSLF</sequence>
<dbReference type="Pfam" id="PF03573">
    <property type="entry name" value="OprD"/>
    <property type="match status" value="1"/>
</dbReference>
<feature type="signal peptide" evidence="4">
    <location>
        <begin position="1"/>
        <end position="21"/>
    </location>
</feature>
<evidence type="ECO:0000313" key="6">
    <source>
        <dbReference type="Proteomes" id="UP000036196"/>
    </source>
</evidence>
<evidence type="ECO:0000256" key="4">
    <source>
        <dbReference type="SAM" id="SignalP"/>
    </source>
</evidence>
<dbReference type="Proteomes" id="UP000036196">
    <property type="component" value="Unassembled WGS sequence"/>
</dbReference>
<keyword evidence="3 4" id="KW-0732">Signal</keyword>
<dbReference type="PATRIC" id="fig|61647.15.peg.1501"/>
<protein>
    <submittedName>
        <fullName evidence="5">Porin</fullName>
    </submittedName>
</protein>
<dbReference type="RefSeq" id="WP_048279734.1">
    <property type="nucleotide sequence ID" value="NZ_LDZF01000018.1"/>
</dbReference>
<evidence type="ECO:0000256" key="1">
    <source>
        <dbReference type="ARBA" id="ARBA00009075"/>
    </source>
</evidence>
<dbReference type="PANTHER" id="PTHR34596">
    <property type="entry name" value="CHITOPORIN"/>
    <property type="match status" value="1"/>
</dbReference>
<comment type="similarity">
    <text evidence="1">Belongs to the outer membrane porin (Opr) (TC 1.B.25) family.</text>
</comment>
<dbReference type="EMBL" id="LDZF01000018">
    <property type="protein sequence ID" value="KMK12414.1"/>
    <property type="molecule type" value="Genomic_DNA"/>
</dbReference>
<evidence type="ECO:0000313" key="5">
    <source>
        <dbReference type="EMBL" id="KMK12414.1"/>
    </source>
</evidence>
<accession>A0A0J5PL14</accession>
<gene>
    <name evidence="5" type="ORF">ABW06_16450</name>
</gene>
<dbReference type="eggNOG" id="ENOG502Z9I0">
    <property type="taxonomic scope" value="Bacteria"/>
</dbReference>
<dbReference type="Gene3D" id="2.40.160.10">
    <property type="entry name" value="Porin"/>
    <property type="match status" value="1"/>
</dbReference>
<feature type="chain" id="PRO_5005262967" evidence="4">
    <location>
        <begin position="22"/>
        <end position="448"/>
    </location>
</feature>
<comment type="caution">
    <text evidence="5">The sequence shown here is derived from an EMBL/GenBank/DDBJ whole genome shotgun (WGS) entry which is preliminary data.</text>
</comment>
<dbReference type="InterPro" id="IPR005318">
    <property type="entry name" value="OM_porin_bac"/>
</dbReference>
<dbReference type="AlphaFoldDB" id="A0A0J5PL14"/>
<dbReference type="PANTHER" id="PTHR34596:SF2">
    <property type="entry name" value="CHITOPORIN"/>
    <property type="match status" value="1"/>
</dbReference>
<dbReference type="InterPro" id="IPR023614">
    <property type="entry name" value="Porin_dom_sf"/>
</dbReference>